<keyword evidence="2" id="KW-1185">Reference proteome</keyword>
<sequence>VPKVAAAFPRIEIENWTRQIDENYIYKQMTIKITTKKIRMTNNKLKLGRPNPYYDNINTIAIDNDSIKQHAREKQNINNREYMSIAECIKRLQARHNIQMEYINDIKINRDLKINLTTKIDPQYILQNQLVDLSNKLLKPVHTMEGYTKIYLIGYPEKYSNYLYQRCAEEEEDFAHVLSCKKNKKTIEDIINEVWLKYCNEKKIQRKDSNTKGLCTTIRKLNIKEKLFFGVITEEMLVPSNNRKESIKQTTIVLHQVTIEI</sequence>
<dbReference type="Proteomes" id="UP000789901">
    <property type="component" value="Unassembled WGS sequence"/>
</dbReference>
<reference evidence="1 2" key="1">
    <citation type="submission" date="2021-06" db="EMBL/GenBank/DDBJ databases">
        <authorList>
            <person name="Kallberg Y."/>
            <person name="Tangrot J."/>
            <person name="Rosling A."/>
        </authorList>
    </citation>
    <scope>NUCLEOTIDE SEQUENCE [LARGE SCALE GENOMIC DNA]</scope>
    <source>
        <strain evidence="1 2">120-4 pot B 10/14</strain>
    </source>
</reference>
<protein>
    <submittedName>
        <fullName evidence="1">14957_t:CDS:1</fullName>
    </submittedName>
</protein>
<gene>
    <name evidence="1" type="ORF">GMARGA_LOCUS30558</name>
</gene>
<evidence type="ECO:0000313" key="1">
    <source>
        <dbReference type="EMBL" id="CAG8831091.1"/>
    </source>
</evidence>
<feature type="non-terminal residue" evidence="1">
    <location>
        <position position="1"/>
    </location>
</feature>
<proteinExistence type="predicted"/>
<evidence type="ECO:0000313" key="2">
    <source>
        <dbReference type="Proteomes" id="UP000789901"/>
    </source>
</evidence>
<name>A0ABN7WG01_GIGMA</name>
<organism evidence="1 2">
    <name type="scientific">Gigaspora margarita</name>
    <dbReference type="NCBI Taxonomy" id="4874"/>
    <lineage>
        <taxon>Eukaryota</taxon>
        <taxon>Fungi</taxon>
        <taxon>Fungi incertae sedis</taxon>
        <taxon>Mucoromycota</taxon>
        <taxon>Glomeromycotina</taxon>
        <taxon>Glomeromycetes</taxon>
        <taxon>Diversisporales</taxon>
        <taxon>Gigasporaceae</taxon>
        <taxon>Gigaspora</taxon>
    </lineage>
</organism>
<comment type="caution">
    <text evidence="1">The sequence shown here is derived from an EMBL/GenBank/DDBJ whole genome shotgun (WGS) entry which is preliminary data.</text>
</comment>
<dbReference type="EMBL" id="CAJVQB010043325">
    <property type="protein sequence ID" value="CAG8831091.1"/>
    <property type="molecule type" value="Genomic_DNA"/>
</dbReference>
<accession>A0ABN7WG01</accession>